<feature type="transmembrane region" description="Helical" evidence="1">
    <location>
        <begin position="161"/>
        <end position="183"/>
    </location>
</feature>
<accession>A0ABP8LCM8</accession>
<gene>
    <name evidence="2" type="ORF">GCM10023169_25210</name>
</gene>
<dbReference type="RefSeq" id="WP_345216609.1">
    <property type="nucleotide sequence ID" value="NZ_BAABGN010000011.1"/>
</dbReference>
<name>A0ABP8LCM8_9MICO</name>
<evidence type="ECO:0000313" key="2">
    <source>
        <dbReference type="EMBL" id="GAA4426452.1"/>
    </source>
</evidence>
<dbReference type="Proteomes" id="UP001500622">
    <property type="component" value="Unassembled WGS sequence"/>
</dbReference>
<feature type="transmembrane region" description="Helical" evidence="1">
    <location>
        <begin position="398"/>
        <end position="418"/>
    </location>
</feature>
<feature type="transmembrane region" description="Helical" evidence="1">
    <location>
        <begin position="363"/>
        <end position="386"/>
    </location>
</feature>
<feature type="transmembrane region" description="Helical" evidence="1">
    <location>
        <begin position="498"/>
        <end position="517"/>
    </location>
</feature>
<keyword evidence="1" id="KW-0472">Membrane</keyword>
<dbReference type="EMBL" id="BAABGN010000011">
    <property type="protein sequence ID" value="GAA4426452.1"/>
    <property type="molecule type" value="Genomic_DNA"/>
</dbReference>
<feature type="transmembrane region" description="Helical" evidence="1">
    <location>
        <begin position="458"/>
        <end position="486"/>
    </location>
</feature>
<evidence type="ECO:0000313" key="3">
    <source>
        <dbReference type="Proteomes" id="UP001500622"/>
    </source>
</evidence>
<keyword evidence="1" id="KW-0812">Transmembrane</keyword>
<feature type="transmembrane region" description="Helical" evidence="1">
    <location>
        <begin position="189"/>
        <end position="210"/>
    </location>
</feature>
<sequence length="536" mass="57812">MADTGRHATLRPPAKARGARRAVRRSRLRFTAGQVTCHNLAGMRGTRTFDVVGLVDDPVDVAPRVVEDGLTEVSGSRFFDTAESEAGTLGLLLREHPPVYLYLADWWPGKLTERDARHVRRAVARRVGLPLASSSTWPTEGGRRWRPEGTRDTLGRSIVRVGGVLAGLLLVAPLLGAALIDIFDVEPPRWVLVGSVAASMLTCLATALGAHALRFVRLLREGEPEVDTVVRPSPGEPVTRRFLRRARIFRCDDEIGLRTDTGEELWLGGGDDDLGVRGAELAPDLQISGPPRDRVYLLGHDNQILAELDPVEWFGSAEPAVVGAILAPLGIVTSPERRTKRRRGLGHLLRDSRGTGRDDSLRYAGLAGPSSFAIWTLPLMVLLTAVLDGGDIDESEPFSLALVAAAATVAITVVPALVRGLVSHRWLNRDVTASGVPTDERRRSETWRAPAVSLGPMLVVNIGAVLGAVVPAGLALFAIVVPMMLIPGVAELVDGGSVLVMIPVVIVVFVVVGYVYFRSMRFIGKRLQGLLDRLSS</sequence>
<evidence type="ECO:0000256" key="1">
    <source>
        <dbReference type="SAM" id="Phobius"/>
    </source>
</evidence>
<protein>
    <submittedName>
        <fullName evidence="2">Uncharacterized protein</fullName>
    </submittedName>
</protein>
<comment type="caution">
    <text evidence="2">The sequence shown here is derived from an EMBL/GenBank/DDBJ whole genome shotgun (WGS) entry which is preliminary data.</text>
</comment>
<proteinExistence type="predicted"/>
<organism evidence="2 3">
    <name type="scientific">Georgenia halophila</name>
    <dbReference type="NCBI Taxonomy" id="620889"/>
    <lineage>
        <taxon>Bacteria</taxon>
        <taxon>Bacillati</taxon>
        <taxon>Actinomycetota</taxon>
        <taxon>Actinomycetes</taxon>
        <taxon>Micrococcales</taxon>
        <taxon>Bogoriellaceae</taxon>
        <taxon>Georgenia</taxon>
    </lineage>
</organism>
<keyword evidence="1" id="KW-1133">Transmembrane helix</keyword>
<reference evidence="3" key="1">
    <citation type="journal article" date="2019" name="Int. J. Syst. Evol. Microbiol.">
        <title>The Global Catalogue of Microorganisms (GCM) 10K type strain sequencing project: providing services to taxonomists for standard genome sequencing and annotation.</title>
        <authorList>
            <consortium name="The Broad Institute Genomics Platform"/>
            <consortium name="The Broad Institute Genome Sequencing Center for Infectious Disease"/>
            <person name="Wu L."/>
            <person name="Ma J."/>
        </authorList>
    </citation>
    <scope>NUCLEOTIDE SEQUENCE [LARGE SCALE GENOMIC DNA]</scope>
    <source>
        <strain evidence="3">JCM 17810</strain>
    </source>
</reference>
<keyword evidence="3" id="KW-1185">Reference proteome</keyword>